<feature type="non-terminal residue" evidence="2">
    <location>
        <position position="160"/>
    </location>
</feature>
<organism evidence="2 3">
    <name type="scientific">Populus deltoides</name>
    <name type="common">Eastern poplar</name>
    <name type="synonym">Eastern cottonwood</name>
    <dbReference type="NCBI Taxonomy" id="3696"/>
    <lineage>
        <taxon>Eukaryota</taxon>
        <taxon>Viridiplantae</taxon>
        <taxon>Streptophyta</taxon>
        <taxon>Embryophyta</taxon>
        <taxon>Tracheophyta</taxon>
        <taxon>Spermatophyta</taxon>
        <taxon>Magnoliopsida</taxon>
        <taxon>eudicotyledons</taxon>
        <taxon>Gunneridae</taxon>
        <taxon>Pentapetalae</taxon>
        <taxon>rosids</taxon>
        <taxon>fabids</taxon>
        <taxon>Malpighiales</taxon>
        <taxon>Salicaceae</taxon>
        <taxon>Saliceae</taxon>
        <taxon>Populus</taxon>
    </lineage>
</organism>
<accession>A0A8T2WCB4</accession>
<dbReference type="AlphaFoldDB" id="A0A8T2WCB4"/>
<feature type="region of interest" description="Disordered" evidence="1">
    <location>
        <begin position="1"/>
        <end position="134"/>
    </location>
</feature>
<feature type="compositionally biased region" description="Basic and acidic residues" evidence="1">
    <location>
        <begin position="36"/>
        <end position="58"/>
    </location>
</feature>
<evidence type="ECO:0000256" key="1">
    <source>
        <dbReference type="SAM" id="MobiDB-lite"/>
    </source>
</evidence>
<name>A0A8T2WCB4_POPDE</name>
<evidence type="ECO:0000313" key="3">
    <source>
        <dbReference type="Proteomes" id="UP000807159"/>
    </source>
</evidence>
<sequence>MSGWRADWIRQTHKAPRDSEIIKRAALHGCARGLRPRADPKDPRDSEIINEGSRDSKSSSEALSRVALDSSAQAAPKDSKSSTSARGVAGGMDWASPKALGTREIINEAASSRVRGLEPKAPRDSKSSQSGWRCHGCAWIGPTPKPLGTREIINALITGR</sequence>
<evidence type="ECO:0000313" key="2">
    <source>
        <dbReference type="EMBL" id="KAH8479595.1"/>
    </source>
</evidence>
<feature type="compositionally biased region" description="Basic and acidic residues" evidence="1">
    <location>
        <begin position="115"/>
        <end position="126"/>
    </location>
</feature>
<proteinExistence type="predicted"/>
<dbReference type="EMBL" id="JACEGQ020000123">
    <property type="protein sequence ID" value="KAH8479595.1"/>
    <property type="molecule type" value="Genomic_DNA"/>
</dbReference>
<protein>
    <submittedName>
        <fullName evidence="2">Uncharacterized protein</fullName>
    </submittedName>
</protein>
<dbReference type="Proteomes" id="UP000807159">
    <property type="component" value="Unassembled WGS sequence"/>
</dbReference>
<keyword evidence="3" id="KW-1185">Reference proteome</keyword>
<reference evidence="2" key="1">
    <citation type="journal article" date="2021" name="J. Hered.">
        <title>Genome Assembly of Salicaceae Populus deltoides (Eastern Cottonwood) I-69 Based on Nanopore Sequencing and Hi-C Technologies.</title>
        <authorList>
            <person name="Bai S."/>
            <person name="Wu H."/>
            <person name="Zhang J."/>
            <person name="Pan Z."/>
            <person name="Zhao W."/>
            <person name="Li Z."/>
            <person name="Tong C."/>
        </authorList>
    </citation>
    <scope>NUCLEOTIDE SEQUENCE</scope>
    <source>
        <tissue evidence="2">Leaf</tissue>
    </source>
</reference>
<comment type="caution">
    <text evidence="2">The sequence shown here is derived from an EMBL/GenBank/DDBJ whole genome shotgun (WGS) entry which is preliminary data.</text>
</comment>
<gene>
    <name evidence="2" type="ORF">H0E87_031533</name>
</gene>
<feature type="compositionally biased region" description="Basic and acidic residues" evidence="1">
    <location>
        <begin position="7"/>
        <end position="23"/>
    </location>
</feature>